<proteinExistence type="predicted"/>
<gene>
    <name evidence="2" type="ORF">UV20_C0003G0079</name>
</gene>
<keyword evidence="1" id="KW-1133">Transmembrane helix</keyword>
<sequence length="461" mass="50225">MPSKKKGNILLIALVFGAMAVTAIFNGVAVFGVMENRAAHFNQNNEQAFQIAEAGAEYYRWHLAHSGTDYQDGTGGPGPYVHDYLDKDGNIIGRFSLEITPPTTGSSVVTIVSTGYTLDQPNTKRKVQIRMGLPSLADFAFLTNSDVWIGDNEIIHGKLHANGGIRFDGTADAPITSAKPTYVCKPIFGSGCNNTTKPGIWGAGGPTNFWQFPIPAFDFDGITIDLSNVRTGAQSDGFYRSSSGAYGYHIKFKSNSTFDLYKVTSLKPVPSPGYGKDVNGVKHYESYDVKNETLQGNFANPANGLIFIEDKVWVEGTVKGHLTVGSGKFPVNPNTYTTIVIPNNIVYTAKDGSDSLGLIAQKDILIPRYSPNDLEIDAAVVAQNGSAQRFYYSGNILNDLTIYGSVISKGIWTWSWVTQGGSVVSGYRNTFTNYDANLTYSPPPSFFVGTEYHLISWREIK</sequence>
<dbReference type="Proteomes" id="UP000034837">
    <property type="component" value="Unassembled WGS sequence"/>
</dbReference>
<evidence type="ECO:0008006" key="4">
    <source>
        <dbReference type="Google" id="ProtNLM"/>
    </source>
</evidence>
<organism evidence="2 3">
    <name type="scientific">Candidatus Magasanikbacteria bacterium GW2011_GWA2_42_32</name>
    <dbReference type="NCBI Taxonomy" id="1619039"/>
    <lineage>
        <taxon>Bacteria</taxon>
        <taxon>Candidatus Magasanikiibacteriota</taxon>
    </lineage>
</organism>
<dbReference type="AlphaFoldDB" id="A0A0G1A7W7"/>
<name>A0A0G1A7W7_9BACT</name>
<keyword evidence="1" id="KW-0472">Membrane</keyword>
<feature type="transmembrane region" description="Helical" evidence="1">
    <location>
        <begin position="9"/>
        <end position="34"/>
    </location>
</feature>
<protein>
    <recommendedName>
        <fullName evidence="4">Type 4 fimbrial biogenesis protein PilX N-terminal domain-containing protein</fullName>
    </recommendedName>
</protein>
<dbReference type="EMBL" id="LCDO01000003">
    <property type="protein sequence ID" value="KKS57137.1"/>
    <property type="molecule type" value="Genomic_DNA"/>
</dbReference>
<comment type="caution">
    <text evidence="2">The sequence shown here is derived from an EMBL/GenBank/DDBJ whole genome shotgun (WGS) entry which is preliminary data.</text>
</comment>
<keyword evidence="1" id="KW-0812">Transmembrane</keyword>
<evidence type="ECO:0000313" key="3">
    <source>
        <dbReference type="Proteomes" id="UP000034837"/>
    </source>
</evidence>
<accession>A0A0G1A7W7</accession>
<evidence type="ECO:0000256" key="1">
    <source>
        <dbReference type="SAM" id="Phobius"/>
    </source>
</evidence>
<evidence type="ECO:0000313" key="2">
    <source>
        <dbReference type="EMBL" id="KKS57137.1"/>
    </source>
</evidence>
<reference evidence="2 3" key="1">
    <citation type="journal article" date="2015" name="Nature">
        <title>rRNA introns, odd ribosomes, and small enigmatic genomes across a large radiation of phyla.</title>
        <authorList>
            <person name="Brown C.T."/>
            <person name="Hug L.A."/>
            <person name="Thomas B.C."/>
            <person name="Sharon I."/>
            <person name="Castelle C.J."/>
            <person name="Singh A."/>
            <person name="Wilkins M.J."/>
            <person name="Williams K.H."/>
            <person name="Banfield J.F."/>
        </authorList>
    </citation>
    <scope>NUCLEOTIDE SEQUENCE [LARGE SCALE GENOMIC DNA]</scope>
</reference>